<evidence type="ECO:0000313" key="1">
    <source>
        <dbReference type="EMBL" id="KAH7421666.1"/>
    </source>
</evidence>
<evidence type="ECO:0000313" key="2">
    <source>
        <dbReference type="Proteomes" id="UP000825935"/>
    </source>
</evidence>
<comment type="caution">
    <text evidence="1">The sequence shown here is derived from an EMBL/GenBank/DDBJ whole genome shotgun (WGS) entry which is preliminary data.</text>
</comment>
<dbReference type="EMBL" id="CM035418">
    <property type="protein sequence ID" value="KAH7421666.1"/>
    <property type="molecule type" value="Genomic_DNA"/>
</dbReference>
<dbReference type="Proteomes" id="UP000825935">
    <property type="component" value="Chromosome 13"/>
</dbReference>
<dbReference type="AlphaFoldDB" id="A0A8T2TIU6"/>
<organism evidence="1 2">
    <name type="scientific">Ceratopteris richardii</name>
    <name type="common">Triangle waterfern</name>
    <dbReference type="NCBI Taxonomy" id="49495"/>
    <lineage>
        <taxon>Eukaryota</taxon>
        <taxon>Viridiplantae</taxon>
        <taxon>Streptophyta</taxon>
        <taxon>Embryophyta</taxon>
        <taxon>Tracheophyta</taxon>
        <taxon>Polypodiopsida</taxon>
        <taxon>Polypodiidae</taxon>
        <taxon>Polypodiales</taxon>
        <taxon>Pteridineae</taxon>
        <taxon>Pteridaceae</taxon>
        <taxon>Parkerioideae</taxon>
        <taxon>Ceratopteris</taxon>
    </lineage>
</organism>
<name>A0A8T2TIU6_CERRI</name>
<proteinExistence type="predicted"/>
<reference evidence="1" key="1">
    <citation type="submission" date="2021-08" db="EMBL/GenBank/DDBJ databases">
        <title>WGS assembly of Ceratopteris richardii.</title>
        <authorList>
            <person name="Marchant D.B."/>
            <person name="Chen G."/>
            <person name="Jenkins J."/>
            <person name="Shu S."/>
            <person name="Leebens-Mack J."/>
            <person name="Grimwood J."/>
            <person name="Schmutz J."/>
            <person name="Soltis P."/>
            <person name="Soltis D."/>
            <person name="Chen Z.-H."/>
        </authorList>
    </citation>
    <scope>NUCLEOTIDE SEQUENCE</scope>
    <source>
        <strain evidence="1">Whitten #5841</strain>
        <tissue evidence="1">Leaf</tissue>
    </source>
</reference>
<accession>A0A8T2TIU6</accession>
<protein>
    <submittedName>
        <fullName evidence="1">Uncharacterized protein</fullName>
    </submittedName>
</protein>
<sequence length="121" mass="13468">MAIALQLGVGRPGHARASRFSYGLSRVLQQQWMTQHGCNTSILCAYELCGVYPSQRATNTGSLPSASACSREFWRSKAMLERDIRNDFSVVSSSTVTTYAMLTLRNNTLYVLLRRGLNKMA</sequence>
<gene>
    <name evidence="1" type="ORF">KP509_13G070200</name>
</gene>
<keyword evidence="2" id="KW-1185">Reference proteome</keyword>